<dbReference type="PANTHER" id="PTHR10644">
    <property type="entry name" value="DNA REPAIR/RNA PROCESSING CPSF FAMILY"/>
    <property type="match status" value="1"/>
</dbReference>
<dbReference type="Proteomes" id="UP000030699">
    <property type="component" value="Unassembled WGS sequence"/>
</dbReference>
<dbReference type="EMBL" id="KI925588">
    <property type="protein sequence ID" value="ETW48038.1"/>
    <property type="molecule type" value="Genomic_DNA"/>
</dbReference>
<feature type="domain" description="RSE1/DDB1/CPSF1 C-terminal" evidence="4">
    <location>
        <begin position="981"/>
        <end position="1250"/>
    </location>
</feature>
<dbReference type="InterPro" id="IPR015943">
    <property type="entry name" value="WD40/YVTN_repeat-like_dom_sf"/>
</dbReference>
<evidence type="ECO:0000259" key="6">
    <source>
        <dbReference type="Pfam" id="PF23726"/>
    </source>
</evidence>
<dbReference type="Pfam" id="PF03178">
    <property type="entry name" value="CPSF_A"/>
    <property type="match status" value="1"/>
</dbReference>
<reference evidence="7 8" key="2">
    <citation type="submission" date="2013-02" db="EMBL/GenBank/DDBJ databases">
        <title>The Genome Sequence of Plasmodium falciparum MaliPS096_E11.</title>
        <authorList>
            <consortium name="The Broad Institute Genome Sequencing Platform"/>
            <consortium name="The Broad Institute Genome Sequencing Center for Infectious Disease"/>
            <person name="Neafsey D."/>
            <person name="Cheeseman I."/>
            <person name="Volkman S."/>
            <person name="Adams J."/>
            <person name="Walker B."/>
            <person name="Young S.K."/>
            <person name="Zeng Q."/>
            <person name="Gargeya S."/>
            <person name="Fitzgerald M."/>
            <person name="Haas B."/>
            <person name="Abouelleil A."/>
            <person name="Alvarado L."/>
            <person name="Arachchi H.M."/>
            <person name="Berlin A.M."/>
            <person name="Chapman S.B."/>
            <person name="Dewar J."/>
            <person name="Goldberg J."/>
            <person name="Griggs A."/>
            <person name="Gujja S."/>
            <person name="Hansen M."/>
            <person name="Howarth C."/>
            <person name="Imamovic A."/>
            <person name="Larimer J."/>
            <person name="McCowan C."/>
            <person name="Murphy C."/>
            <person name="Neiman D."/>
            <person name="Pearson M."/>
            <person name="Priest M."/>
            <person name="Roberts A."/>
            <person name="Saif S."/>
            <person name="Shea T."/>
            <person name="Sisk P."/>
            <person name="Sykes S."/>
            <person name="Wortman J."/>
            <person name="Nusbaum C."/>
            <person name="Birren B."/>
        </authorList>
    </citation>
    <scope>NUCLEOTIDE SEQUENCE [LARGE SCALE GENOMIC DNA]</scope>
    <source>
        <strain evidence="7 8">MaliPS096_E11</strain>
    </source>
</reference>
<dbReference type="InterPro" id="IPR018846">
    <property type="entry name" value="Beta-prop_RSE1/DDB1/CPSF1_1st"/>
</dbReference>
<evidence type="ECO:0000313" key="7">
    <source>
        <dbReference type="EMBL" id="ETW48038.1"/>
    </source>
</evidence>
<comment type="subcellular location">
    <subcellularLocation>
        <location evidence="1">Nucleus</location>
    </subcellularLocation>
</comment>
<dbReference type="Gene3D" id="2.130.10.10">
    <property type="entry name" value="YVTN repeat-like/Quinoprotein amine dehydrogenase"/>
    <property type="match status" value="3"/>
</dbReference>
<feature type="domain" description="RSE1/DDB1/CPSF1 first beta-propeller" evidence="5">
    <location>
        <begin position="14"/>
        <end position="433"/>
    </location>
</feature>
<evidence type="ECO:0000256" key="3">
    <source>
        <dbReference type="SAM" id="MobiDB-lite"/>
    </source>
</evidence>
<dbReference type="Pfam" id="PF23726">
    <property type="entry name" value="Beta-prop_RSE1_2nd"/>
    <property type="match status" value="1"/>
</dbReference>
<dbReference type="GO" id="GO:0003676">
    <property type="term" value="F:nucleic acid binding"/>
    <property type="evidence" value="ECO:0007669"/>
    <property type="project" value="InterPro"/>
</dbReference>
<proteinExistence type="predicted"/>
<dbReference type="GO" id="GO:0005634">
    <property type="term" value="C:nucleus"/>
    <property type="evidence" value="ECO:0007669"/>
    <property type="project" value="UniProtKB-SubCell"/>
</dbReference>
<feature type="compositionally biased region" description="Acidic residues" evidence="3">
    <location>
        <begin position="201"/>
        <end position="210"/>
    </location>
</feature>
<feature type="region of interest" description="Disordered" evidence="3">
    <location>
        <begin position="1285"/>
        <end position="1306"/>
    </location>
</feature>
<protein>
    <recommendedName>
        <fullName evidence="9">Splicing factor 3B subunit 3</fullName>
    </recommendedName>
</protein>
<dbReference type="OrthoDB" id="436637at2759"/>
<sequence>MPVLYHLTLQKPTAITKTVYGNFSGPRFHEIIVAKGQVLELLRSDKQGKLNVIISKDIFGIIRSISTFRLTGSNKDYIVIGSDSGRLVILEYNNEKNDFVRVHCETYGKTGIRRIIPGEYIAVDPKGRALMICAVEKQKFVYILNRDNKENLTISSPLEAHKSHSICHDVVGLNVGFENPMFVSIEQNYESLDKQINEELENENDDEDKSDEERKDNNDIINDKNVKDNKDNDFSLDYAKKVLCFWELDLGLNHVIKKHILPIDITAHLLIPLPGGQQGPSGVLICCENFLVYKKVDHEDIYCAYPRRLEIGQDKNISIICWTMHRIKKFFFILIQSEYGDLYKIEVDHEDGIVKEIVCKYFDTVPIANSISVLKSGSLFVAAEFGNHYFYQFSGIGDDNKQFMCTSNHPLGKNAIIAFKTNKLKNLYLVDQIYSLSPILDMKIIDAKNTHTPQIYTLCGRGPRSSLRILQHGLSIEELADNELPGKPKYIWTIKKDNLSEYDGYIVVSFEGNTLILEIGESVEEVSDTLLLNNVTTLHINILYDNSFIQVYDTGIRHINGKVVQEWVAPKNKQIKAASSNSSQIVISLSGGELIYFEIDESHTLVEIFRKNLNVEVLCLSIQQIPPNRVRANFLAVGCLDNVVRLLSIEKDKYFKQLSTHLLPNNSSPQDICISEMNDNGNTMKERNIIFLNIGLNTGVLLRSIIDPVAGTLSNHYSKYLGAKSIKICPVNVNKNPALLVLCEKTYLCYMHQGKFLYSPLNYDMLEYASSFYSPQCSDGYVAISSNSLRIFRFYRLGEVFSQNILHLTFTPRKIVPLPFPSLFYDHDSSLELERKKKIRMLAIIEADHNSYDENTQREIQKALKDIKLSDTERRKENDNENNNIYSNGDVDNIDVNDSANMNEEFNSNDNISLAQNHKKDVSYNKEEEQFTDNNKNDTENVIETYENNASLNESNDEENEDEYYYDRIGTFKAGQGKWGSCIKIINPVNLQILDKISLDMEEAALSVCACELEALHCLIVGTTTNLSLKTKSLTSASLRVYTYDIQYKLNLLHITPIEEQPYCFCSYNGKLIASIGNKLRIYALGKKKLLKKCEYKDIPEAIVSIKISGNRIFACDIRESVLIFFYDPNQNTLRLISDDIIPRWITCSEILDHHTIMAADKFDSVFILRVPEEAKQDEYGITNKCWYGGEIMNSSTKNRKLEHMMSFHIGEIVTSMQKVRLSPTSSECIIYSTIMGTIGAFIPYDNKEEHIYFIFPLLRHAKIYMMNKCAFSILIGSRSSFLSRPGSRDMNRGNNTSAQNYSGSLGQHQSNKSGGFLSNMMGTVASGMASGVGFGVAQRAVDSILGARHVEVSHVNSNVDNQQLNQAAAINSEKNNMYKCKPFADELNQCLTRHSDISLCQNYADSLKSCQQSM</sequence>
<feature type="compositionally biased region" description="Polar residues" evidence="3">
    <location>
        <begin position="1293"/>
        <end position="1306"/>
    </location>
</feature>
<evidence type="ECO:0000256" key="2">
    <source>
        <dbReference type="ARBA" id="ARBA00023242"/>
    </source>
</evidence>
<accession>A0A024WM38</accession>
<feature type="compositionally biased region" description="Basic and acidic residues" evidence="3">
    <location>
        <begin position="211"/>
        <end position="224"/>
    </location>
</feature>
<name>A0A024WM38_PLAFA</name>
<dbReference type="InterPro" id="IPR004871">
    <property type="entry name" value="RSE1/DDB1/CPSF1_C"/>
</dbReference>
<feature type="region of interest" description="Disordered" evidence="3">
    <location>
        <begin position="201"/>
        <end position="224"/>
    </location>
</feature>
<dbReference type="InterPro" id="IPR036322">
    <property type="entry name" value="WD40_repeat_dom_sf"/>
</dbReference>
<feature type="domain" description="RSE1/DDB1/CPSF1 second beta-propeller" evidence="6">
    <location>
        <begin position="476"/>
        <end position="794"/>
    </location>
</feature>
<evidence type="ECO:0000313" key="8">
    <source>
        <dbReference type="Proteomes" id="UP000030699"/>
    </source>
</evidence>
<evidence type="ECO:0000259" key="4">
    <source>
        <dbReference type="Pfam" id="PF03178"/>
    </source>
</evidence>
<dbReference type="SUPFAM" id="SSF50978">
    <property type="entry name" value="WD40 repeat-like"/>
    <property type="match status" value="2"/>
</dbReference>
<feature type="region of interest" description="Disordered" evidence="3">
    <location>
        <begin position="871"/>
        <end position="893"/>
    </location>
</feature>
<evidence type="ECO:0008006" key="9">
    <source>
        <dbReference type="Google" id="ProtNLM"/>
    </source>
</evidence>
<dbReference type="InterPro" id="IPR050358">
    <property type="entry name" value="RSE1/DDB1/CFT1"/>
</dbReference>
<evidence type="ECO:0000259" key="5">
    <source>
        <dbReference type="Pfam" id="PF10433"/>
    </source>
</evidence>
<reference evidence="7 8" key="1">
    <citation type="submission" date="2013-02" db="EMBL/GenBank/DDBJ databases">
        <title>The Genome Annotation of Plasmodium falciparum MaliPS096_E11.</title>
        <authorList>
            <consortium name="The Broad Institute Genome Sequencing Platform"/>
            <consortium name="The Broad Institute Genome Sequencing Center for Infectious Disease"/>
            <person name="Neafsey D."/>
            <person name="Hoffman S."/>
            <person name="Volkman S."/>
            <person name="Rosenthal P."/>
            <person name="Walker B."/>
            <person name="Young S.K."/>
            <person name="Zeng Q."/>
            <person name="Gargeya S."/>
            <person name="Fitzgerald M."/>
            <person name="Haas B."/>
            <person name="Abouelleil A."/>
            <person name="Allen A.W."/>
            <person name="Alvarado L."/>
            <person name="Arachchi H.M."/>
            <person name="Berlin A.M."/>
            <person name="Chapman S.B."/>
            <person name="Gainer-Dewar J."/>
            <person name="Goldberg J."/>
            <person name="Griggs A."/>
            <person name="Gujja S."/>
            <person name="Hansen M."/>
            <person name="Howarth C."/>
            <person name="Imamovic A."/>
            <person name="Ireland A."/>
            <person name="Larimer J."/>
            <person name="McCowan C."/>
            <person name="Murphy C."/>
            <person name="Pearson M."/>
            <person name="Poon T.W."/>
            <person name="Priest M."/>
            <person name="Roberts A."/>
            <person name="Saif S."/>
            <person name="Shea T."/>
            <person name="Sisk P."/>
            <person name="Sykes S."/>
            <person name="Wortman J."/>
            <person name="Nusbaum C."/>
            <person name="Birren B."/>
        </authorList>
    </citation>
    <scope>NUCLEOTIDE SEQUENCE [LARGE SCALE GENOMIC DNA]</scope>
    <source>
        <strain evidence="7 8">MaliPS096_E11</strain>
    </source>
</reference>
<evidence type="ECO:0000256" key="1">
    <source>
        <dbReference type="ARBA" id="ARBA00004123"/>
    </source>
</evidence>
<dbReference type="InterPro" id="IPR058543">
    <property type="entry name" value="Beta-prop_RSE1/DDB1/CPSF1_2nd"/>
</dbReference>
<organism evidence="7 8">
    <name type="scientific">Plasmodium falciparum MaliPS096_E11</name>
    <dbReference type="NCBI Taxonomy" id="1036727"/>
    <lineage>
        <taxon>Eukaryota</taxon>
        <taxon>Sar</taxon>
        <taxon>Alveolata</taxon>
        <taxon>Apicomplexa</taxon>
        <taxon>Aconoidasida</taxon>
        <taxon>Haemosporida</taxon>
        <taxon>Plasmodiidae</taxon>
        <taxon>Plasmodium</taxon>
        <taxon>Plasmodium (Laverania)</taxon>
    </lineage>
</organism>
<dbReference type="Pfam" id="PF10433">
    <property type="entry name" value="Beta-prop_RSE1_1st"/>
    <property type="match status" value="1"/>
</dbReference>
<gene>
    <name evidence="7" type="ORF">PFMALIP_03903</name>
</gene>
<keyword evidence="2" id="KW-0539">Nucleus</keyword>